<feature type="domain" description="DUF7924" evidence="2">
    <location>
        <begin position="187"/>
        <end position="378"/>
    </location>
</feature>
<feature type="compositionally biased region" description="Basic residues" evidence="1">
    <location>
        <begin position="1"/>
        <end position="10"/>
    </location>
</feature>
<dbReference type="OrthoDB" id="5336565at2759"/>
<accession>A0A8H4PCC7</accession>
<dbReference type="AlphaFoldDB" id="A0A8H4PCC7"/>
<dbReference type="Pfam" id="PF25545">
    <property type="entry name" value="DUF7924"/>
    <property type="match status" value="1"/>
</dbReference>
<proteinExistence type="predicted"/>
<gene>
    <name evidence="3" type="ORF">FALBO_5782</name>
</gene>
<feature type="region of interest" description="Disordered" evidence="1">
    <location>
        <begin position="1"/>
        <end position="25"/>
    </location>
</feature>
<organism evidence="3 4">
    <name type="scientific">Fusarium albosuccineum</name>
    <dbReference type="NCBI Taxonomy" id="1237068"/>
    <lineage>
        <taxon>Eukaryota</taxon>
        <taxon>Fungi</taxon>
        <taxon>Dikarya</taxon>
        <taxon>Ascomycota</taxon>
        <taxon>Pezizomycotina</taxon>
        <taxon>Sordariomycetes</taxon>
        <taxon>Hypocreomycetidae</taxon>
        <taxon>Hypocreales</taxon>
        <taxon>Nectriaceae</taxon>
        <taxon>Fusarium</taxon>
        <taxon>Fusarium decemcellulare species complex</taxon>
    </lineage>
</organism>
<evidence type="ECO:0000313" key="3">
    <source>
        <dbReference type="EMBL" id="KAF4467340.1"/>
    </source>
</evidence>
<dbReference type="Proteomes" id="UP000554235">
    <property type="component" value="Unassembled WGS sequence"/>
</dbReference>
<evidence type="ECO:0000313" key="4">
    <source>
        <dbReference type="Proteomes" id="UP000554235"/>
    </source>
</evidence>
<dbReference type="EMBL" id="JAADYS010000761">
    <property type="protein sequence ID" value="KAF4467340.1"/>
    <property type="molecule type" value="Genomic_DNA"/>
</dbReference>
<name>A0A8H4PCC7_9HYPO</name>
<comment type="caution">
    <text evidence="3">The sequence shown here is derived from an EMBL/GenBank/DDBJ whole genome shotgun (WGS) entry which is preliminary data.</text>
</comment>
<dbReference type="InterPro" id="IPR057684">
    <property type="entry name" value="DUF7924"/>
</dbReference>
<evidence type="ECO:0000256" key="1">
    <source>
        <dbReference type="SAM" id="MobiDB-lite"/>
    </source>
</evidence>
<reference evidence="3 4" key="1">
    <citation type="submission" date="2020-01" db="EMBL/GenBank/DDBJ databases">
        <title>Identification and distribution of gene clusters putatively required for synthesis of sphingolipid metabolism inhibitors in phylogenetically diverse species of the filamentous fungus Fusarium.</title>
        <authorList>
            <person name="Kim H.-S."/>
            <person name="Busman M."/>
            <person name="Brown D.W."/>
            <person name="Divon H."/>
            <person name="Uhlig S."/>
            <person name="Proctor R.H."/>
        </authorList>
    </citation>
    <scope>NUCLEOTIDE SEQUENCE [LARGE SCALE GENOMIC DNA]</scope>
    <source>
        <strain evidence="3 4">NRRL 20459</strain>
    </source>
</reference>
<evidence type="ECO:0000259" key="2">
    <source>
        <dbReference type="Pfam" id="PF25545"/>
    </source>
</evidence>
<sequence length="401" mass="44594">MAASQNRKRQRAGEPPAKNAKTRSEAELEAWESWEYPPEFYDRLSKISLNISPSAGILSYTICPQDIARFARHGGPNLCNLRGYPYPPGDRLHPVAISASRSSQSRRTKYTNPASTFPTSATMEIKTTPYNRDFDLHLTKHLVHPVNSSQKPDLEEVIAAIAIQRRSLSPSQFSNGAFKAFKASNTQAKDEANVLANVIPAILGPSPANRFCARNTVFRNLEPLTDSTIVAPKPNIYYSARPEQLARPARNELASHIIPSTMLDKPMAPNFFIEVKGPDGKPAVAIRQARYDGAVRSRAMHSLQNYGIGEPQYDNKPYTFSSAYQDGILKLYAHYVTAPTTNGGRPEYHMTKICGFDMTNTRETCVEGMAALRNTIDLAEKYRGNFIRDANARASQMDIHS</sequence>
<protein>
    <submittedName>
        <fullName evidence="3">Glyoxylate reductase</fullName>
    </submittedName>
</protein>
<keyword evidence="4" id="KW-1185">Reference proteome</keyword>